<sequence length="77" mass="9203">MFHYPKDSYIPKHKDPGKFHYRINWVVKKPKSGGEFICNGAFHIIKDRLFGFRADKFYHRTTKANESRWVLSIGFKL</sequence>
<name>R9TJT8_9CAUD</name>
<proteinExistence type="predicted"/>
<gene>
    <name evidence="1" type="ORF">VPFG_00360</name>
</gene>
<organism evidence="1 2">
    <name type="scientific">Vibrio phage nt-1</name>
    <dbReference type="NCBI Taxonomy" id="115992"/>
    <lineage>
        <taxon>Viruses</taxon>
        <taxon>Duplodnaviria</taxon>
        <taxon>Heunggongvirae</taxon>
        <taxon>Uroviricota</taxon>
        <taxon>Caudoviricetes</taxon>
        <taxon>Pantevenvirales</taxon>
        <taxon>Straboviridae</taxon>
        <taxon>Mylasvirus</taxon>
        <taxon>Mylasvirus persius</taxon>
    </lineage>
</organism>
<protein>
    <recommendedName>
        <fullName evidence="3">Prolyl 4-hydroxylase alpha subunit Fe(2+) 2OG dioxygenase domain-containing protein</fullName>
    </recommendedName>
</protein>
<reference evidence="1 2" key="1">
    <citation type="journal article" date="2014" name="Genome Biol. Evol.">
        <title>Composite Conserved Promoter-Terminator Motifs (PeSLs) that Mediate Modular Shuffling in the Diverse T4-Like Myoviruses.</title>
        <authorList>
            <person name="Comeau A.M."/>
            <person name="Arbiol C."/>
            <person name="Krisch H.M."/>
        </authorList>
    </citation>
    <scope>NUCLEOTIDE SEQUENCE [LARGE SCALE GENOMIC DNA]</scope>
</reference>
<dbReference type="GeneID" id="15926814"/>
<evidence type="ECO:0008006" key="3">
    <source>
        <dbReference type="Google" id="ProtNLM"/>
    </source>
</evidence>
<keyword evidence="2" id="KW-1185">Reference proteome</keyword>
<evidence type="ECO:0000313" key="2">
    <source>
        <dbReference type="Proteomes" id="UP000201461"/>
    </source>
</evidence>
<dbReference type="RefSeq" id="YP_008125506.1">
    <property type="nucleotide sequence ID" value="NC_021529.2"/>
</dbReference>
<dbReference type="EMBL" id="HQ317393">
    <property type="protein sequence ID" value="AGN30357.1"/>
    <property type="molecule type" value="Genomic_DNA"/>
</dbReference>
<evidence type="ECO:0000313" key="1">
    <source>
        <dbReference type="EMBL" id="AGN30357.1"/>
    </source>
</evidence>
<accession>R9TJT8</accession>
<dbReference type="Proteomes" id="UP000201461">
    <property type="component" value="Segment"/>
</dbReference>
<dbReference type="KEGG" id="vg:15926814"/>